<reference evidence="1" key="3">
    <citation type="submission" date="2006-06" db="EMBL/GenBank/DDBJ databases">
        <authorList>
            <person name="Buell R."/>
            <person name="Wing R.A."/>
            <person name="McCombie W.A."/>
            <person name="Ouyang S."/>
        </authorList>
    </citation>
    <scope>NUCLEOTIDE SEQUENCE</scope>
</reference>
<dbReference type="GO" id="GO:0008233">
    <property type="term" value="F:peptidase activity"/>
    <property type="evidence" value="ECO:0007669"/>
    <property type="project" value="UniProtKB-KW"/>
</dbReference>
<organism evidence="1">
    <name type="scientific">Oryza sativa subsp. japonica</name>
    <name type="common">Rice</name>
    <dbReference type="NCBI Taxonomy" id="39947"/>
    <lineage>
        <taxon>Eukaryota</taxon>
        <taxon>Viridiplantae</taxon>
        <taxon>Streptophyta</taxon>
        <taxon>Embryophyta</taxon>
        <taxon>Tracheophyta</taxon>
        <taxon>Spermatophyta</taxon>
        <taxon>Magnoliopsida</taxon>
        <taxon>Liliopsida</taxon>
        <taxon>Poales</taxon>
        <taxon>Poaceae</taxon>
        <taxon>BOP clade</taxon>
        <taxon>Oryzoideae</taxon>
        <taxon>Oryzeae</taxon>
        <taxon>Oryzinae</taxon>
        <taxon>Oryza</taxon>
        <taxon>Oryza sativa</taxon>
    </lineage>
</organism>
<dbReference type="AlphaFoldDB" id="Q10QK4"/>
<evidence type="ECO:0000313" key="1">
    <source>
        <dbReference type="EMBL" id="ABF94423.1"/>
    </source>
</evidence>
<gene>
    <name evidence="1" type="ordered locus">LOC_Os03g09270</name>
</gene>
<accession>Q10QK4</accession>
<reference evidence="2" key="1">
    <citation type="journal article" date="2003" name="Science">
        <title>Collection, Mapping, and Annotation of Over 28,000 cDNA Clones from japonica Rice.</title>
        <authorList>
            <person name="Kikuchi S."/>
            <person name="Satoh K."/>
            <person name="Nagata T."/>
            <person name="Kawagashira N."/>
            <person name="Doi K."/>
            <person name="Kishimoto N."/>
            <person name="Yazaki J."/>
            <person name="Ishikawa M."/>
            <person name="Yamada H."/>
            <person name="Ooka H."/>
            <person name="Hotta I."/>
            <person name="Kojima K."/>
            <person name="Namiki T."/>
            <person name="Ohneda E."/>
            <person name="Yahagi W."/>
            <person name="Suzuki K."/>
            <person name="Li C."/>
            <person name="Ohtsuki K."/>
            <person name="Shishiki T."/>
            <person name="Otomo Y."/>
            <person name="Murakami K."/>
            <person name="Iida Y."/>
            <person name="Sugano S."/>
            <person name="Fujimura T."/>
            <person name="Suzuki Y."/>
            <person name="Tsunoda Y."/>
            <person name="Kurosaki T."/>
            <person name="Kodama T."/>
            <person name="Masuda H."/>
            <person name="Kobayashi M."/>
            <person name="Xie Q."/>
            <person name="Lu M."/>
            <person name="Narikawa R."/>
            <person name="Sugiyama A."/>
            <person name="Mizuno K."/>
            <person name="Yokomizo S."/>
            <person name="Niikura J."/>
            <person name="Ikeda R."/>
            <person name="Ishibiki J."/>
            <person name="Kawamata M."/>
            <person name="Yoshimura A."/>
            <person name="Miura J."/>
            <person name="Kusumegi T."/>
            <person name="Oka M."/>
            <person name="Ryu R."/>
            <person name="Ueda M."/>
            <person name="Matsubara K."/>
            <person name="Kawai J."/>
            <person name="Carninci P."/>
            <person name="Adachi J."/>
            <person name="Aizawa K."/>
            <person name="Arakawa T."/>
            <person name="Fukuda S."/>
            <person name="Hara A."/>
            <person name="Hashidume W."/>
            <person name="Hayatsu N."/>
            <person name="Imotani K."/>
            <person name="Ishii Y."/>
            <person name="Itoh M."/>
            <person name="Kagawa I."/>
            <person name="Kondo S."/>
            <person name="Konno H."/>
            <person name="Miyazaki A."/>
            <person name="Osato N."/>
            <person name="Ota Y."/>
            <person name="Saito R."/>
            <person name="Sasaki D."/>
            <person name="Sato K."/>
            <person name="Shibata K."/>
            <person name="Shinagawa A."/>
            <person name="Shiraki T."/>
            <person name="Yoshino M."/>
            <person name="Hayashizaki Y."/>
        </authorList>
    </citation>
    <scope>NUCLEOTIDE SEQUENCE</scope>
</reference>
<proteinExistence type="evidence at transcript level"/>
<sequence length="101" mass="11568">MLVYFRLHSNYYCCHIQIVKENQELHKGSVEIEDDFATLADKCIFPGDVLWVKDSEIYENRDIADEISEQKVVVQTEEGFRGTLLTSSASAQLCQDISFSD</sequence>
<keyword evidence="1" id="KW-0645">Protease</keyword>
<evidence type="ECO:0000313" key="2">
    <source>
        <dbReference type="EMBL" id="BAG97095.1"/>
    </source>
</evidence>
<dbReference type="EMBL" id="AK105104">
    <property type="protein sequence ID" value="BAG97095.1"/>
    <property type="molecule type" value="mRNA"/>
</dbReference>
<protein>
    <submittedName>
        <fullName evidence="1">Ubiquitin-specific protease 26, putative, expressed</fullName>
    </submittedName>
    <submittedName>
        <fullName evidence="2">cDNA clone:001-100-D11, full insert sequence</fullName>
    </submittedName>
</protein>
<dbReference type="GO" id="GO:0006508">
    <property type="term" value="P:proteolysis"/>
    <property type="evidence" value="ECO:0007669"/>
    <property type="project" value="UniProtKB-KW"/>
</dbReference>
<keyword evidence="1" id="KW-0378">Hydrolase</keyword>
<reference evidence="1" key="2">
    <citation type="journal article" date="2005" name="Genome Res.">
        <title>Sequence, annotation, and analysis of synteny between rice chromosome 3 and diverged grass species.</title>
        <authorList>
            <consortium name="Rice Chromosome 3 Sequencing Consortium"/>
            <person name="Buell C.R."/>
            <person name="Yuan Q."/>
            <person name="Ouyang S."/>
            <person name="Liu J."/>
            <person name="Zhu W."/>
            <person name="Wang A."/>
            <person name="Maiti R."/>
            <person name="Haas B."/>
            <person name="Wortman J."/>
            <person name="Pertea M."/>
            <person name="Jones K.M."/>
            <person name="Kim M."/>
            <person name="Overton L."/>
            <person name="Tsitrin T."/>
            <person name="Fadrosh D."/>
            <person name="Bera J."/>
            <person name="Weaver B."/>
            <person name="Jin S."/>
            <person name="Johri S."/>
            <person name="Reardon M."/>
            <person name="Webb K."/>
            <person name="Hill J."/>
            <person name="Moffat K."/>
            <person name="Tallon L."/>
            <person name="Van Aken S."/>
            <person name="Lewis M."/>
            <person name="Utterback T."/>
            <person name="Feldblyum T."/>
            <person name="Zismann V."/>
            <person name="Iobst S."/>
            <person name="Hsiao J."/>
            <person name="de Vazeille A.R."/>
            <person name="Salzberg S.L."/>
            <person name="White O."/>
            <person name="Fraser C."/>
            <person name="Yu Y."/>
            <person name="Kim H."/>
            <person name="Rambo T."/>
            <person name="Currie J."/>
            <person name="Collura K."/>
            <person name="Kernodle-Thompson S."/>
            <person name="Wei F."/>
            <person name="Kudrna K."/>
            <person name="Ammiraju J.S."/>
            <person name="Luo M."/>
            <person name="Goicoechea J.L."/>
            <person name="Wing R.A."/>
            <person name="Henry D."/>
            <person name="Oates R."/>
            <person name="Palmer M."/>
            <person name="Pries G."/>
            <person name="Saski C."/>
            <person name="Simmons J."/>
            <person name="Soderlund C."/>
            <person name="Nelson W."/>
            <person name="de la Bastide M."/>
            <person name="Spiegel L."/>
            <person name="Nascimento L."/>
            <person name="Huang E."/>
            <person name="Preston R."/>
            <person name="Zutavern T."/>
            <person name="Palmer L."/>
            <person name="O'Shaughnessy A."/>
            <person name="Dike S."/>
            <person name="McCombie W.R."/>
            <person name="Minx P."/>
            <person name="Cordum H."/>
            <person name="Wilson R."/>
            <person name="Jin W."/>
            <person name="Lee H.R."/>
            <person name="Jiang J."/>
            <person name="Jackson S."/>
        </authorList>
    </citation>
    <scope>NUCLEOTIDE SEQUENCE [LARGE SCALE GENOMIC DNA]</scope>
</reference>
<name>Q10QK4_ORYSJ</name>
<dbReference type="EMBL" id="DP000009">
    <property type="protein sequence ID" value="ABF94423.1"/>
    <property type="molecule type" value="Genomic_DNA"/>
</dbReference>